<evidence type="ECO:0000313" key="4">
    <source>
        <dbReference type="Proteomes" id="UP000199312"/>
    </source>
</evidence>
<proteinExistence type="predicted"/>
<dbReference type="STRING" id="593133.SAMN04488006_1153"/>
<feature type="chain" id="PRO_5011590380" evidence="1">
    <location>
        <begin position="18"/>
        <end position="224"/>
    </location>
</feature>
<evidence type="ECO:0000256" key="1">
    <source>
        <dbReference type="SAM" id="SignalP"/>
    </source>
</evidence>
<keyword evidence="4" id="KW-1185">Reference proteome</keyword>
<dbReference type="RefSeq" id="WP_090223574.1">
    <property type="nucleotide sequence ID" value="NZ_FOZP01000002.1"/>
</dbReference>
<dbReference type="Gene3D" id="2.160.20.120">
    <property type="match status" value="1"/>
</dbReference>
<gene>
    <name evidence="3" type="ORF">SAMN04488006_1153</name>
</gene>
<accession>A0A1I6PL23</accession>
<dbReference type="AlphaFoldDB" id="A0A1I6PL23"/>
<reference evidence="4" key="1">
    <citation type="submission" date="2016-10" db="EMBL/GenBank/DDBJ databases">
        <authorList>
            <person name="Varghese N."/>
            <person name="Submissions S."/>
        </authorList>
    </citation>
    <scope>NUCLEOTIDE SEQUENCE [LARGE SCALE GENOMIC DNA]</scope>
    <source>
        <strain evidence="4">DSM 24450</strain>
    </source>
</reference>
<feature type="signal peptide" evidence="1">
    <location>
        <begin position="1"/>
        <end position="17"/>
    </location>
</feature>
<organism evidence="3 4">
    <name type="scientific">Lutibacter maritimus</name>
    <dbReference type="NCBI Taxonomy" id="593133"/>
    <lineage>
        <taxon>Bacteria</taxon>
        <taxon>Pseudomonadati</taxon>
        <taxon>Bacteroidota</taxon>
        <taxon>Flavobacteriia</taxon>
        <taxon>Flavobacteriales</taxon>
        <taxon>Flavobacteriaceae</taxon>
        <taxon>Lutibacter</taxon>
    </lineage>
</organism>
<evidence type="ECO:0000313" key="3">
    <source>
        <dbReference type="EMBL" id="SFS40913.1"/>
    </source>
</evidence>
<feature type="domain" description="Putative auto-transporter adhesin head GIN" evidence="2">
    <location>
        <begin position="27"/>
        <end position="207"/>
    </location>
</feature>
<dbReference type="Pfam" id="PF10988">
    <property type="entry name" value="DUF2807"/>
    <property type="match status" value="1"/>
</dbReference>
<dbReference type="EMBL" id="FOZP01000002">
    <property type="protein sequence ID" value="SFS40913.1"/>
    <property type="molecule type" value="Genomic_DNA"/>
</dbReference>
<evidence type="ECO:0000259" key="2">
    <source>
        <dbReference type="Pfam" id="PF10988"/>
    </source>
</evidence>
<dbReference type="InterPro" id="IPR021255">
    <property type="entry name" value="DUF2807"/>
</dbReference>
<dbReference type="OrthoDB" id="704821at2"/>
<name>A0A1I6PL23_9FLAO</name>
<sequence length="224" mass="24026">MKKLTVLLLLISATLFAQEPITTNLGDFNELKVFNGLTVKLVQSSSSKIEISGSQADDVSIKNADGVLKIRLKFPESFIAEDANIVLYYANNIAILDANEGAHIISDEVINQQHLEVKVQEGAKINLNVQIKHLSVKTVSGGIITLTGNTDNQTVEANTGGIYYGFDLQSKQTIVNSAAGSTAEVRASEILDAKAQFGGTILYEGSPEVLKSKTVVKGTIKSMN</sequence>
<dbReference type="Proteomes" id="UP000199312">
    <property type="component" value="Unassembled WGS sequence"/>
</dbReference>
<keyword evidence="1" id="KW-0732">Signal</keyword>
<protein>
    <submittedName>
        <fullName evidence="3">Putative auto-transporter adhesin, head GIN domain</fullName>
    </submittedName>
</protein>